<dbReference type="PANTHER" id="PTHR30093">
    <property type="entry name" value="GENERAL SECRETION PATHWAY PROTEIN G"/>
    <property type="match status" value="1"/>
</dbReference>
<dbReference type="PANTHER" id="PTHR30093:SF2">
    <property type="entry name" value="TYPE II SECRETION SYSTEM PROTEIN H"/>
    <property type="match status" value="1"/>
</dbReference>
<evidence type="ECO:0000259" key="1">
    <source>
        <dbReference type="Pfam" id="PF07596"/>
    </source>
</evidence>
<dbReference type="Gene3D" id="3.30.700.10">
    <property type="entry name" value="Glycoprotein, Type 4 Pilin"/>
    <property type="match status" value="1"/>
</dbReference>
<dbReference type="Pfam" id="PF07596">
    <property type="entry name" value="SBP_bac_10"/>
    <property type="match status" value="1"/>
</dbReference>
<sequence length="341" mass="37049">MVELLVVIAIIGVLVALLLPAVQAAREAARRMQCQSSLKNLALAAQNYESTKKILPSASDGDFVGSNQALFNMYSGSELSWIARILPYIELQTLYQQMDFKKDFDDYKVEVVANVPTPERSQPAILLCPSDSAVGRLFESRYTGNRAFGKGNYAAYAGPEHIVCTLFRGAIVHRGQSLKRLTDGLSNTVMLTEVRTLDEPTDQRGAWALAWTGTSLLGLDYHSDTLGLNSSCADGTNQSSAYIPIPTQEATDRANMPNNPPGKFNFDFERQCVDQTSAAFAGMPCKGEGTDNYWSAAARSLHPSGVYGANADGSIRWISDDISGPLFAQLICIDDGRVDAQ</sequence>
<dbReference type="Proteomes" id="UP000326837">
    <property type="component" value="Chromosome"/>
</dbReference>
<dbReference type="EMBL" id="AP021861">
    <property type="protein sequence ID" value="BBO32780.1"/>
    <property type="molecule type" value="Genomic_DNA"/>
</dbReference>
<dbReference type="InterPro" id="IPR011453">
    <property type="entry name" value="DUF1559"/>
</dbReference>
<protein>
    <recommendedName>
        <fullName evidence="1">DUF1559 domain-containing protein</fullName>
    </recommendedName>
</protein>
<name>A0A5K7X835_9BACT</name>
<dbReference type="KEGG" id="lpav:PLANPX_2392"/>
<accession>A0A5K7X835</accession>
<organism evidence="2 3">
    <name type="scientific">Lacipirellula parvula</name>
    <dbReference type="NCBI Taxonomy" id="2650471"/>
    <lineage>
        <taxon>Bacteria</taxon>
        <taxon>Pseudomonadati</taxon>
        <taxon>Planctomycetota</taxon>
        <taxon>Planctomycetia</taxon>
        <taxon>Pirellulales</taxon>
        <taxon>Lacipirellulaceae</taxon>
        <taxon>Lacipirellula</taxon>
    </lineage>
</organism>
<reference evidence="3" key="1">
    <citation type="submission" date="2019-10" db="EMBL/GenBank/DDBJ databases">
        <title>Lacipirellula parvula gen. nov., sp. nov., representing a lineage of planctomycetes widespread in freshwater anoxic habitats, and description of the family Lacipirellulaceae.</title>
        <authorList>
            <person name="Dedysh S.N."/>
            <person name="Kulichevskaya I.S."/>
            <person name="Beletsky A.V."/>
            <person name="Rakitin A.L."/>
            <person name="Mardanov A.V."/>
            <person name="Ivanova A.A."/>
            <person name="Saltykova V.X."/>
            <person name="Rijpstra W.I.C."/>
            <person name="Sinninghe Damste J.S."/>
            <person name="Ravin N.V."/>
        </authorList>
    </citation>
    <scope>NUCLEOTIDE SEQUENCE [LARGE SCALE GENOMIC DNA]</scope>
    <source>
        <strain evidence="3">PX69</strain>
    </source>
</reference>
<gene>
    <name evidence="2" type="ORF">PLANPX_2392</name>
</gene>
<proteinExistence type="predicted"/>
<evidence type="ECO:0000313" key="3">
    <source>
        <dbReference type="Proteomes" id="UP000326837"/>
    </source>
</evidence>
<dbReference type="InterPro" id="IPR045584">
    <property type="entry name" value="Pilin-like"/>
</dbReference>
<dbReference type="AlphaFoldDB" id="A0A5K7X835"/>
<evidence type="ECO:0000313" key="2">
    <source>
        <dbReference type="EMBL" id="BBO32780.1"/>
    </source>
</evidence>
<keyword evidence="3" id="KW-1185">Reference proteome</keyword>
<dbReference type="SUPFAM" id="SSF54523">
    <property type="entry name" value="Pili subunits"/>
    <property type="match status" value="1"/>
</dbReference>
<feature type="domain" description="DUF1559" evidence="1">
    <location>
        <begin position="23"/>
        <end position="322"/>
    </location>
</feature>